<dbReference type="InterPro" id="IPR023393">
    <property type="entry name" value="START-like_dom_sf"/>
</dbReference>
<accession>A0A9X2W1Z7</accession>
<gene>
    <name evidence="1" type="ORF">N0B51_05730</name>
</gene>
<evidence type="ECO:0000313" key="1">
    <source>
        <dbReference type="EMBL" id="MCT2558475.1"/>
    </source>
</evidence>
<keyword evidence="2" id="KW-1185">Reference proteome</keyword>
<proteinExistence type="predicted"/>
<dbReference type="Proteomes" id="UP001142648">
    <property type="component" value="Unassembled WGS sequence"/>
</dbReference>
<comment type="caution">
    <text evidence="1">The sequence shown here is derived from an EMBL/GenBank/DDBJ whole genome shotgun (WGS) entry which is preliminary data.</text>
</comment>
<sequence length="178" mass="19839">MFGLFKRNRAVLVPDVPIELKTSIEIERPADAVYALLDFGDERHQLRARGNEIRVIATDPPEYRLWYDLAPDLNFLFRVTEAVPGRAYAYTASIVPPVGRRLGSHEAYSIEPLTDGRCRLTFVNTVTHVPGLTEAELADEVGKASLAAANSLTKLKLQAERGIEAVESFEREMGQRQG</sequence>
<protein>
    <recommendedName>
        <fullName evidence="3">Polyketide cyclase / dehydrase and lipid transport</fullName>
    </recommendedName>
</protein>
<evidence type="ECO:0000313" key="2">
    <source>
        <dbReference type="Proteomes" id="UP001142648"/>
    </source>
</evidence>
<dbReference type="Gene3D" id="3.30.530.20">
    <property type="match status" value="1"/>
</dbReference>
<dbReference type="RefSeq" id="WP_259961291.1">
    <property type="nucleotide sequence ID" value="NZ_JAOAMV010000002.1"/>
</dbReference>
<organism evidence="1 2">
    <name type="scientific">Tsuneonella litorea</name>
    <dbReference type="NCBI Taxonomy" id="2976475"/>
    <lineage>
        <taxon>Bacteria</taxon>
        <taxon>Pseudomonadati</taxon>
        <taxon>Pseudomonadota</taxon>
        <taxon>Alphaproteobacteria</taxon>
        <taxon>Sphingomonadales</taxon>
        <taxon>Erythrobacteraceae</taxon>
        <taxon>Tsuneonella</taxon>
    </lineage>
</organism>
<dbReference type="SUPFAM" id="SSF55961">
    <property type="entry name" value="Bet v1-like"/>
    <property type="match status" value="1"/>
</dbReference>
<name>A0A9X2W1Z7_9SPHN</name>
<reference evidence="1" key="1">
    <citation type="submission" date="2022-09" db="EMBL/GenBank/DDBJ databases">
        <title>The genome sequence of Tsuneonella sp. YG55.</title>
        <authorList>
            <person name="Liu Y."/>
        </authorList>
    </citation>
    <scope>NUCLEOTIDE SEQUENCE</scope>
    <source>
        <strain evidence="1">YG55</strain>
    </source>
</reference>
<dbReference type="AlphaFoldDB" id="A0A9X2W1Z7"/>
<dbReference type="EMBL" id="JAOAMV010000002">
    <property type="protein sequence ID" value="MCT2558475.1"/>
    <property type="molecule type" value="Genomic_DNA"/>
</dbReference>
<evidence type="ECO:0008006" key="3">
    <source>
        <dbReference type="Google" id="ProtNLM"/>
    </source>
</evidence>